<dbReference type="RefSeq" id="WP_012569153.1">
    <property type="nucleotide sequence ID" value="NC_011420.2"/>
</dbReference>
<dbReference type="InterPro" id="IPR036942">
    <property type="entry name" value="Beta-barrel_TonB_sf"/>
</dbReference>
<keyword evidence="7" id="KW-0406">Ion transport</keyword>
<evidence type="ECO:0000256" key="7">
    <source>
        <dbReference type="ARBA" id="ARBA00023065"/>
    </source>
</evidence>
<evidence type="ECO:0000256" key="8">
    <source>
        <dbReference type="ARBA" id="ARBA00023077"/>
    </source>
</evidence>
<evidence type="ECO:0000259" key="16">
    <source>
        <dbReference type="Pfam" id="PF07715"/>
    </source>
</evidence>
<sequence length="783" mass="83803">MSRSRYPASVSTLALLLALAAPAAAQPTAPQSTTSGPTTSGPTTSGPTSSGPGAAGDREIEEIVVTAQLRAQPLQDVPMPINAFTGSFLRDVRIDDFEGLADLAPGLEVLEQTVQNPTIVVRGVSSGGSAANIENRISVFQDGISISRAQGALQELFDVGQVEVLKGPQGTLYGRGSTAGAIAVASARPDFDGTYGSVSAGIEEFDGWTGGAMLNVPVNDRAALRVAATRHYRDGFIKNLENGEPTGGTDMMAGRISGTVRLSDAVEATLILNGQRDRGNSNVFKAVTIPTRGGGFSGSGDNTPWNRLPFRTDPFAPMQSDLGDASYLRRDVAGATLLVDAQLGDITLSSISGYRYLKSDDYFDVDGSYLYIVNGLEDTDLDQYSTELRAAYDGGGRLTGVAGLSLFRESTDYRIALDYDPNRVATLVLASSPFYRLPVAANGALNPVLPLGFPARVGEEGLTESDTTSYSVYLDGSYRITDSLGLSAGLRYTFDDKSLATTRPISNLGLFIPTSTGDRRTRSADFDAFQPRVVLDYRIDEDAKVYASVTTGYRSGVIPEAGRTNSDPVTDPEYVISYEAGARTTWLDGRLRLNGSLYYYDWTDFQTQVTDPETNLPVSAAAGEASAFGFELEGDFDLTKALRLFGNLNLMQAEYDSFVSGGQDFTGNTMTRSPKVRFTLGAQADIELPAGWTLTANGYASYRSRQYYSDENTALESQDAFTLVNANLVLATPEEGMTVTLYAENLFDVEYLADVGNTGRSFGIPTWVPGHPRVIGVELGARF</sequence>
<protein>
    <submittedName>
        <fullName evidence="17">TonB-dependent receptor, putative</fullName>
    </submittedName>
</protein>
<dbReference type="Pfam" id="PF07715">
    <property type="entry name" value="Plug"/>
    <property type="match status" value="1"/>
</dbReference>
<dbReference type="AlphaFoldDB" id="B6IYK6"/>
<feature type="region of interest" description="Disordered" evidence="13">
    <location>
        <begin position="24"/>
        <end position="55"/>
    </location>
</feature>
<evidence type="ECO:0000256" key="14">
    <source>
        <dbReference type="SAM" id="SignalP"/>
    </source>
</evidence>
<evidence type="ECO:0000256" key="4">
    <source>
        <dbReference type="ARBA" id="ARBA00022496"/>
    </source>
</evidence>
<evidence type="ECO:0000256" key="6">
    <source>
        <dbReference type="ARBA" id="ARBA00023004"/>
    </source>
</evidence>
<dbReference type="PANTHER" id="PTHR32552:SF81">
    <property type="entry name" value="TONB-DEPENDENT OUTER MEMBRANE RECEPTOR"/>
    <property type="match status" value="1"/>
</dbReference>
<reference evidence="17 18" key="1">
    <citation type="journal article" date="2010" name="BMC Genomics">
        <title>Metabolic flexibility revealed in the genome of the cyst-forming alpha-1 proteobacterium Rhodospirillum centenum.</title>
        <authorList>
            <person name="Lu Y.K."/>
            <person name="Marden J."/>
            <person name="Han M."/>
            <person name="Swingley W.D."/>
            <person name="Mastrian S.D."/>
            <person name="Chowdhury S.R."/>
            <person name="Hao J."/>
            <person name="Helmy T."/>
            <person name="Kim S."/>
            <person name="Kurdoglu A.A."/>
            <person name="Matthies H.J."/>
            <person name="Rollo D."/>
            <person name="Stothard P."/>
            <person name="Blankenship R.E."/>
            <person name="Bauer C.E."/>
            <person name="Touchman J.W."/>
        </authorList>
    </citation>
    <scope>NUCLEOTIDE SEQUENCE [LARGE SCALE GENOMIC DNA]</scope>
    <source>
        <strain evidence="18">ATCC 51521 / SW</strain>
    </source>
</reference>
<feature type="compositionally biased region" description="Low complexity" evidence="13">
    <location>
        <begin position="24"/>
        <end position="52"/>
    </location>
</feature>
<evidence type="ECO:0000256" key="11">
    <source>
        <dbReference type="PROSITE-ProRule" id="PRU01360"/>
    </source>
</evidence>
<evidence type="ECO:0000256" key="9">
    <source>
        <dbReference type="ARBA" id="ARBA00023136"/>
    </source>
</evidence>
<comment type="similarity">
    <text evidence="11 12">Belongs to the TonB-dependent receptor family.</text>
</comment>
<dbReference type="STRING" id="414684.RC1_4041"/>
<accession>B6IYK6</accession>
<evidence type="ECO:0000256" key="13">
    <source>
        <dbReference type="SAM" id="MobiDB-lite"/>
    </source>
</evidence>
<keyword evidence="10 11" id="KW-0998">Cell outer membrane</keyword>
<proteinExistence type="inferred from homology"/>
<dbReference type="GO" id="GO:0006826">
    <property type="term" value="P:iron ion transport"/>
    <property type="evidence" value="ECO:0007669"/>
    <property type="project" value="UniProtKB-KW"/>
</dbReference>
<dbReference type="HOGENOM" id="CLU_008287_15_0_5"/>
<evidence type="ECO:0000259" key="15">
    <source>
        <dbReference type="Pfam" id="PF00593"/>
    </source>
</evidence>
<dbReference type="Pfam" id="PF00593">
    <property type="entry name" value="TonB_dep_Rec_b-barrel"/>
    <property type="match status" value="1"/>
</dbReference>
<dbReference type="PROSITE" id="PS52016">
    <property type="entry name" value="TONB_DEPENDENT_REC_3"/>
    <property type="match status" value="1"/>
</dbReference>
<dbReference type="eggNOG" id="COG4773">
    <property type="taxonomic scope" value="Bacteria"/>
</dbReference>
<dbReference type="PANTHER" id="PTHR32552">
    <property type="entry name" value="FERRICHROME IRON RECEPTOR-RELATED"/>
    <property type="match status" value="1"/>
</dbReference>
<keyword evidence="14" id="KW-0732">Signal</keyword>
<dbReference type="InterPro" id="IPR012910">
    <property type="entry name" value="Plug_dom"/>
</dbReference>
<evidence type="ECO:0000256" key="1">
    <source>
        <dbReference type="ARBA" id="ARBA00004571"/>
    </source>
</evidence>
<keyword evidence="3 11" id="KW-1134">Transmembrane beta strand</keyword>
<dbReference type="GO" id="GO:0009279">
    <property type="term" value="C:cell outer membrane"/>
    <property type="evidence" value="ECO:0007669"/>
    <property type="project" value="UniProtKB-SubCell"/>
</dbReference>
<keyword evidence="4" id="KW-0410">Iron transport</keyword>
<feature type="domain" description="TonB-dependent receptor-like beta-barrel" evidence="15">
    <location>
        <begin position="297"/>
        <end position="746"/>
    </location>
</feature>
<evidence type="ECO:0000256" key="12">
    <source>
        <dbReference type="RuleBase" id="RU003357"/>
    </source>
</evidence>
<gene>
    <name evidence="17" type="ordered locus">RC1_4041</name>
</gene>
<name>B6IYK6_RHOCS</name>
<evidence type="ECO:0000313" key="17">
    <source>
        <dbReference type="EMBL" id="ACJ01380.1"/>
    </source>
</evidence>
<dbReference type="EMBL" id="CP000613">
    <property type="protein sequence ID" value="ACJ01380.1"/>
    <property type="molecule type" value="Genomic_DNA"/>
</dbReference>
<dbReference type="Proteomes" id="UP000001591">
    <property type="component" value="Chromosome"/>
</dbReference>
<keyword evidence="6" id="KW-0408">Iron</keyword>
<comment type="subcellular location">
    <subcellularLocation>
        <location evidence="1 11">Cell outer membrane</location>
        <topology evidence="1 11">Multi-pass membrane protein</topology>
    </subcellularLocation>
</comment>
<evidence type="ECO:0000313" key="18">
    <source>
        <dbReference type="Proteomes" id="UP000001591"/>
    </source>
</evidence>
<dbReference type="SUPFAM" id="SSF56935">
    <property type="entry name" value="Porins"/>
    <property type="match status" value="1"/>
</dbReference>
<keyword evidence="9 11" id="KW-0472">Membrane</keyword>
<dbReference type="KEGG" id="rce:RC1_4041"/>
<organism evidence="17 18">
    <name type="scientific">Rhodospirillum centenum (strain ATCC 51521 / SW)</name>
    <dbReference type="NCBI Taxonomy" id="414684"/>
    <lineage>
        <taxon>Bacteria</taxon>
        <taxon>Pseudomonadati</taxon>
        <taxon>Pseudomonadota</taxon>
        <taxon>Alphaproteobacteria</taxon>
        <taxon>Rhodospirillales</taxon>
        <taxon>Rhodospirillaceae</taxon>
        <taxon>Rhodospirillum</taxon>
    </lineage>
</organism>
<evidence type="ECO:0000256" key="10">
    <source>
        <dbReference type="ARBA" id="ARBA00023237"/>
    </source>
</evidence>
<dbReference type="Gene3D" id="2.40.170.20">
    <property type="entry name" value="TonB-dependent receptor, beta-barrel domain"/>
    <property type="match status" value="1"/>
</dbReference>
<feature type="chain" id="PRO_5002844506" evidence="14">
    <location>
        <begin position="26"/>
        <end position="783"/>
    </location>
</feature>
<feature type="domain" description="TonB-dependent receptor plug" evidence="16">
    <location>
        <begin position="74"/>
        <end position="181"/>
    </location>
</feature>
<dbReference type="InterPro" id="IPR039426">
    <property type="entry name" value="TonB-dep_rcpt-like"/>
</dbReference>
<keyword evidence="17" id="KW-0675">Receptor</keyword>
<evidence type="ECO:0000256" key="5">
    <source>
        <dbReference type="ARBA" id="ARBA00022692"/>
    </source>
</evidence>
<evidence type="ECO:0000256" key="3">
    <source>
        <dbReference type="ARBA" id="ARBA00022452"/>
    </source>
</evidence>
<evidence type="ECO:0000256" key="2">
    <source>
        <dbReference type="ARBA" id="ARBA00022448"/>
    </source>
</evidence>
<feature type="signal peptide" evidence="14">
    <location>
        <begin position="1"/>
        <end position="25"/>
    </location>
</feature>
<keyword evidence="2 11" id="KW-0813">Transport</keyword>
<dbReference type="InterPro" id="IPR000531">
    <property type="entry name" value="Beta-barrel_TonB"/>
</dbReference>
<keyword evidence="18" id="KW-1185">Reference proteome</keyword>
<keyword evidence="8 12" id="KW-0798">TonB box</keyword>
<keyword evidence="5 11" id="KW-0812">Transmembrane</keyword>